<dbReference type="Pfam" id="PF01814">
    <property type="entry name" value="Hemerythrin"/>
    <property type="match status" value="1"/>
</dbReference>
<gene>
    <name evidence="2" type="ORF">SG35_010020</name>
</gene>
<dbReference type="Gene3D" id="1.20.120.520">
    <property type="entry name" value="nmb1532 protein domain like"/>
    <property type="match status" value="1"/>
</dbReference>
<dbReference type="GO" id="GO:0005886">
    <property type="term" value="C:plasma membrane"/>
    <property type="evidence" value="ECO:0007669"/>
    <property type="project" value="TreeGrafter"/>
</dbReference>
<dbReference type="AlphaFoldDB" id="A0AAF0C4X1"/>
<dbReference type="EMBL" id="CP059735">
    <property type="protein sequence ID" value="WDE00928.1"/>
    <property type="molecule type" value="Genomic_DNA"/>
</dbReference>
<dbReference type="KEGG" id="tact:SG35_010020"/>
<organism evidence="2 3">
    <name type="scientific">Thalassomonas actiniarum</name>
    <dbReference type="NCBI Taxonomy" id="485447"/>
    <lineage>
        <taxon>Bacteria</taxon>
        <taxon>Pseudomonadati</taxon>
        <taxon>Pseudomonadota</taxon>
        <taxon>Gammaproteobacteria</taxon>
        <taxon>Alteromonadales</taxon>
        <taxon>Colwelliaceae</taxon>
        <taxon>Thalassomonas</taxon>
    </lineage>
</organism>
<dbReference type="PANTHER" id="PTHR39966:SF1">
    <property type="entry name" value="HEMERYTHRIN-LIKE DOMAIN-CONTAINING PROTEIN"/>
    <property type="match status" value="1"/>
</dbReference>
<reference evidence="2 3" key="2">
    <citation type="journal article" date="2022" name="Mar. Drugs">
        <title>Bioassay-Guided Fractionation Leads to the Detection of Cholic Acid Generated by the Rare Thalassomonas sp.</title>
        <authorList>
            <person name="Pheiffer F."/>
            <person name="Schneider Y.K."/>
            <person name="Hansen E.H."/>
            <person name="Andersen J.H."/>
            <person name="Isaksson J."/>
            <person name="Busche T."/>
            <person name="R C."/>
            <person name="Kalinowski J."/>
            <person name="Zyl L.V."/>
            <person name="Trindade M."/>
        </authorList>
    </citation>
    <scope>NUCLEOTIDE SEQUENCE [LARGE SCALE GENOMIC DNA]</scope>
    <source>
        <strain evidence="2 3">A5K-106</strain>
    </source>
</reference>
<name>A0AAF0C4X1_9GAMM</name>
<feature type="domain" description="Hemerythrin-like" evidence="1">
    <location>
        <begin position="13"/>
        <end position="143"/>
    </location>
</feature>
<evidence type="ECO:0000313" key="3">
    <source>
        <dbReference type="Proteomes" id="UP000032568"/>
    </source>
</evidence>
<dbReference type="CDD" id="cd12108">
    <property type="entry name" value="Hr-like"/>
    <property type="match status" value="1"/>
</dbReference>
<evidence type="ECO:0000259" key="1">
    <source>
        <dbReference type="Pfam" id="PF01814"/>
    </source>
</evidence>
<keyword evidence="3" id="KW-1185">Reference proteome</keyword>
<evidence type="ECO:0000313" key="2">
    <source>
        <dbReference type="EMBL" id="WDE00928.1"/>
    </source>
</evidence>
<dbReference type="InterPro" id="IPR012312">
    <property type="entry name" value="Hemerythrin-like"/>
</dbReference>
<reference evidence="2 3" key="1">
    <citation type="journal article" date="2015" name="Genome Announc.">
        <title>Draft Genome Sequences of Marine Isolates of Thalassomonas viridans and Thalassomonas actiniarum.</title>
        <authorList>
            <person name="Olonade I."/>
            <person name="van Zyl L.J."/>
            <person name="Trindade M."/>
        </authorList>
    </citation>
    <scope>NUCLEOTIDE SEQUENCE [LARGE SCALE GENOMIC DNA]</scope>
    <source>
        <strain evidence="2 3">A5K-106</strain>
    </source>
</reference>
<proteinExistence type="predicted"/>
<accession>A0AAF0C4X1</accession>
<dbReference type="PANTHER" id="PTHR39966">
    <property type="entry name" value="BLL2471 PROTEIN-RELATED"/>
    <property type="match status" value="1"/>
</dbReference>
<dbReference type="Proteomes" id="UP000032568">
    <property type="component" value="Chromosome"/>
</dbReference>
<protein>
    <submittedName>
        <fullName evidence="2">Hemerythrin domain-containing protein</fullName>
    </submittedName>
</protein>
<sequence length="186" mass="21922">MTEVTMNELMKSLQREHKGHKQLLALLEGKLTRLKQNTPLDFNLLSDAVDYIESYAGRYHHPKEDIIYHYMVDNQLDPHKDFAKIIEEHHKLEQITTQLKTSLQGILLDAITSTSRFAIELEEFIQIHQQHLHKEDTVIFPQIEHSLTEDDWQKILPQLPNQEDDPLFGTKVQAEYLELYHRLTES</sequence>